<keyword evidence="3" id="KW-0653">Protein transport</keyword>
<keyword evidence="2" id="KW-0813">Transport</keyword>
<reference evidence="6" key="1">
    <citation type="submission" date="2005-10" db="EMBL/GenBank/DDBJ databases">
        <title>Complete sequence of Pelobacter carbinolicus DSM 2380.</title>
        <authorList>
            <person name="Copeland A."/>
            <person name="Lucas S."/>
            <person name="Lapidus A."/>
            <person name="Barry K."/>
            <person name="Detter J.C."/>
            <person name="Glavina T."/>
            <person name="Hammon N."/>
            <person name="Israni S."/>
            <person name="Pitluck S."/>
            <person name="Chertkov O."/>
            <person name="Schmutz J."/>
            <person name="Larimer F."/>
            <person name="Land M."/>
            <person name="Kyrpides N."/>
            <person name="Ivanova N."/>
            <person name="Richardson P."/>
        </authorList>
    </citation>
    <scope>NUCLEOTIDE SEQUENCE [LARGE SCALE GENOMIC DNA]</scope>
    <source>
        <strain evidence="6">DSM 2380 / NBRC 103641 / GraBd1</strain>
    </source>
</reference>
<comment type="similarity">
    <text evidence="1">Belongs to the SecB family.</text>
</comment>
<dbReference type="RefSeq" id="WP_011340496.1">
    <property type="nucleotide sequence ID" value="NC_007498.2"/>
</dbReference>
<dbReference type="OrthoDB" id="5518794at2"/>
<dbReference type="EMBL" id="CP000142">
    <property type="protein sequence ID" value="ABA88047.1"/>
    <property type="molecule type" value="Genomic_DNA"/>
</dbReference>
<dbReference type="AlphaFoldDB" id="Q3A6G0"/>
<organism evidence="5 6">
    <name type="scientific">Syntrophotalea carbinolica (strain DSM 2380 / NBRC 103641 / GraBd1)</name>
    <name type="common">Pelobacter carbinolicus</name>
    <dbReference type="NCBI Taxonomy" id="338963"/>
    <lineage>
        <taxon>Bacteria</taxon>
        <taxon>Pseudomonadati</taxon>
        <taxon>Thermodesulfobacteriota</taxon>
        <taxon>Desulfuromonadia</taxon>
        <taxon>Desulfuromonadales</taxon>
        <taxon>Syntrophotaleaceae</taxon>
        <taxon>Syntrophotalea</taxon>
    </lineage>
</organism>
<evidence type="ECO:0000256" key="3">
    <source>
        <dbReference type="ARBA" id="ARBA00022927"/>
    </source>
</evidence>
<evidence type="ECO:0000256" key="4">
    <source>
        <dbReference type="ARBA" id="ARBA00023010"/>
    </source>
</evidence>
<sequence length="142" mass="16556">MDKKYSEFIGSIELVDIYLSSTQYKRLAFPDPKIYPKFTANFGLGKVASKLKNEFLEINQEINFSVEEVSEDEKKTRKVFDLKAKYLLLYHTEMKADEDLLEMFQKRNVPMNLHPFARELIQSSMAKTGLPPFTLPVLKIKK</sequence>
<dbReference type="GO" id="GO:0051082">
    <property type="term" value="F:unfolded protein binding"/>
    <property type="evidence" value="ECO:0007669"/>
    <property type="project" value="InterPro"/>
</dbReference>
<dbReference type="Proteomes" id="UP000002534">
    <property type="component" value="Chromosome"/>
</dbReference>
<name>Q3A6G0_SYNC1</name>
<dbReference type="InterPro" id="IPR035958">
    <property type="entry name" value="SecB-like_sf"/>
</dbReference>
<gene>
    <name evidence="5" type="ordered locus">Pcar_0790</name>
</gene>
<dbReference type="GO" id="GO:0015031">
    <property type="term" value="P:protein transport"/>
    <property type="evidence" value="ECO:0007669"/>
    <property type="project" value="UniProtKB-KW"/>
</dbReference>
<dbReference type="InterPro" id="IPR003708">
    <property type="entry name" value="SecB"/>
</dbReference>
<dbReference type="GO" id="GO:0051262">
    <property type="term" value="P:protein tetramerization"/>
    <property type="evidence" value="ECO:0007669"/>
    <property type="project" value="InterPro"/>
</dbReference>
<evidence type="ECO:0000313" key="6">
    <source>
        <dbReference type="Proteomes" id="UP000002534"/>
    </source>
</evidence>
<reference evidence="5 6" key="2">
    <citation type="journal article" date="2012" name="BMC Genomics">
        <title>The genome of Pelobacter carbinolicus reveals surprising metabolic capabilities and physiological features.</title>
        <authorList>
            <person name="Aklujkar M."/>
            <person name="Haveman S.A."/>
            <person name="Didonato R.Jr."/>
            <person name="Chertkov O."/>
            <person name="Han C.S."/>
            <person name="Land M.L."/>
            <person name="Brown P."/>
            <person name="Lovley D.R."/>
        </authorList>
    </citation>
    <scope>NUCLEOTIDE SEQUENCE [LARGE SCALE GENOMIC DNA]</scope>
    <source>
        <strain evidence="6">DSM 2380 / NBRC 103641 / GraBd1</strain>
    </source>
</reference>
<proteinExistence type="inferred from homology"/>
<keyword evidence="6" id="KW-1185">Reference proteome</keyword>
<dbReference type="Pfam" id="PF02556">
    <property type="entry name" value="SecB"/>
    <property type="match status" value="1"/>
</dbReference>
<protein>
    <submittedName>
        <fullName evidence="5">Uncharacterized protein</fullName>
    </submittedName>
</protein>
<dbReference type="STRING" id="338963.Pcar_0790"/>
<dbReference type="SUPFAM" id="SSF54611">
    <property type="entry name" value="SecB-like"/>
    <property type="match status" value="1"/>
</dbReference>
<evidence type="ECO:0000256" key="2">
    <source>
        <dbReference type="ARBA" id="ARBA00022448"/>
    </source>
</evidence>
<keyword evidence="4" id="KW-0811">Translocation</keyword>
<dbReference type="HOGENOM" id="CLU_1719746_0_0_7"/>
<dbReference type="Gene3D" id="3.10.420.10">
    <property type="entry name" value="SecB-like"/>
    <property type="match status" value="1"/>
</dbReference>
<accession>Q3A6G0</accession>
<evidence type="ECO:0000313" key="5">
    <source>
        <dbReference type="EMBL" id="ABA88047.1"/>
    </source>
</evidence>
<evidence type="ECO:0000256" key="1">
    <source>
        <dbReference type="ARBA" id="ARBA00009990"/>
    </source>
</evidence>
<dbReference type="KEGG" id="pca:Pcar_0790"/>